<dbReference type="Proteomes" id="UP001054945">
    <property type="component" value="Unassembled WGS sequence"/>
</dbReference>
<reference evidence="1 2" key="1">
    <citation type="submission" date="2021-06" db="EMBL/GenBank/DDBJ databases">
        <title>Caerostris extrusa draft genome.</title>
        <authorList>
            <person name="Kono N."/>
            <person name="Arakawa K."/>
        </authorList>
    </citation>
    <scope>NUCLEOTIDE SEQUENCE [LARGE SCALE GENOMIC DNA]</scope>
</reference>
<comment type="caution">
    <text evidence="1">The sequence shown here is derived from an EMBL/GenBank/DDBJ whole genome shotgun (WGS) entry which is preliminary data.</text>
</comment>
<name>A0AAV4QI03_CAEEX</name>
<evidence type="ECO:0000313" key="2">
    <source>
        <dbReference type="Proteomes" id="UP001054945"/>
    </source>
</evidence>
<keyword evidence="2" id="KW-1185">Reference proteome</keyword>
<protein>
    <submittedName>
        <fullName evidence="1">Uncharacterized protein</fullName>
    </submittedName>
</protein>
<sequence>MYTRAIMKSGLNMNRRPQSNAKVLAHYLWATRLSYIFVSAILCAKKQFGNAHESLAHFQTADSALFVSQLENCTKSVSPQFIPRYYF</sequence>
<proteinExistence type="predicted"/>
<dbReference type="EMBL" id="BPLR01006315">
    <property type="protein sequence ID" value="GIY08932.1"/>
    <property type="molecule type" value="Genomic_DNA"/>
</dbReference>
<gene>
    <name evidence="1" type="ORF">CEXT_143321</name>
</gene>
<accession>A0AAV4QI03</accession>
<dbReference type="AlphaFoldDB" id="A0AAV4QI03"/>
<evidence type="ECO:0000313" key="1">
    <source>
        <dbReference type="EMBL" id="GIY08932.1"/>
    </source>
</evidence>
<organism evidence="1 2">
    <name type="scientific">Caerostris extrusa</name>
    <name type="common">Bark spider</name>
    <name type="synonym">Caerostris bankana</name>
    <dbReference type="NCBI Taxonomy" id="172846"/>
    <lineage>
        <taxon>Eukaryota</taxon>
        <taxon>Metazoa</taxon>
        <taxon>Ecdysozoa</taxon>
        <taxon>Arthropoda</taxon>
        <taxon>Chelicerata</taxon>
        <taxon>Arachnida</taxon>
        <taxon>Araneae</taxon>
        <taxon>Araneomorphae</taxon>
        <taxon>Entelegynae</taxon>
        <taxon>Araneoidea</taxon>
        <taxon>Araneidae</taxon>
        <taxon>Caerostris</taxon>
    </lineage>
</organism>